<accession>A0A1E7FZL1</accession>
<dbReference type="InterPro" id="IPR029044">
    <property type="entry name" value="Nucleotide-diphossugar_trans"/>
</dbReference>
<dbReference type="InterPro" id="IPR004988">
    <property type="entry name" value="DUF273"/>
</dbReference>
<dbReference type="EMBL" id="KV784353">
    <property type="protein sequence ID" value="OEU23587.1"/>
    <property type="molecule type" value="Genomic_DNA"/>
</dbReference>
<keyword evidence="2" id="KW-1185">Reference proteome</keyword>
<dbReference type="PANTHER" id="PTHR31562:SF4">
    <property type="entry name" value="DUF268 DOMAIN-CONTAINING PROTEIN-RELATED"/>
    <property type="match status" value="1"/>
</dbReference>
<dbReference type="AlphaFoldDB" id="A0A1E7FZL1"/>
<dbReference type="Pfam" id="PF03314">
    <property type="entry name" value="DUF273"/>
    <property type="match status" value="1"/>
</dbReference>
<dbReference type="KEGG" id="fcy:FRACYDRAFT_267561"/>
<gene>
    <name evidence="1" type="ORF">FRACYDRAFT_267561</name>
</gene>
<protein>
    <submittedName>
        <fullName evidence="1">Uncharacterized protein</fullName>
    </submittedName>
</protein>
<organism evidence="1 2">
    <name type="scientific">Fragilariopsis cylindrus CCMP1102</name>
    <dbReference type="NCBI Taxonomy" id="635003"/>
    <lineage>
        <taxon>Eukaryota</taxon>
        <taxon>Sar</taxon>
        <taxon>Stramenopiles</taxon>
        <taxon>Ochrophyta</taxon>
        <taxon>Bacillariophyta</taxon>
        <taxon>Bacillariophyceae</taxon>
        <taxon>Bacillariophycidae</taxon>
        <taxon>Bacillariales</taxon>
        <taxon>Bacillariaceae</taxon>
        <taxon>Fragilariopsis</taxon>
    </lineage>
</organism>
<dbReference type="OrthoDB" id="407658at2759"/>
<dbReference type="PANTHER" id="PTHR31562">
    <property type="entry name" value="PROTEIN CBG18972"/>
    <property type="match status" value="1"/>
</dbReference>
<reference evidence="1 2" key="1">
    <citation type="submission" date="2016-09" db="EMBL/GenBank/DDBJ databases">
        <title>Extensive genetic diversity and differential bi-allelic expression allows diatom success in the polar Southern Ocean.</title>
        <authorList>
            <consortium name="DOE Joint Genome Institute"/>
            <person name="Mock T."/>
            <person name="Otillar R.P."/>
            <person name="Strauss J."/>
            <person name="Dupont C."/>
            <person name="Frickenhaus S."/>
            <person name="Maumus F."/>
            <person name="Mcmullan M."/>
            <person name="Sanges R."/>
            <person name="Schmutz J."/>
            <person name="Toseland A."/>
            <person name="Valas R."/>
            <person name="Veluchamy A."/>
            <person name="Ward B.J."/>
            <person name="Allen A."/>
            <person name="Barry K."/>
            <person name="Falciatore A."/>
            <person name="Ferrante M."/>
            <person name="Fortunato A.E."/>
            <person name="Gloeckner G."/>
            <person name="Gruber A."/>
            <person name="Hipkin R."/>
            <person name="Janech M."/>
            <person name="Kroth P."/>
            <person name="Leese F."/>
            <person name="Lindquist E."/>
            <person name="Lyon B.R."/>
            <person name="Martin J."/>
            <person name="Mayer C."/>
            <person name="Parker M."/>
            <person name="Quesneville H."/>
            <person name="Raymond J."/>
            <person name="Uhlig C."/>
            <person name="Valentin K.U."/>
            <person name="Worden A.Z."/>
            <person name="Armbrust E.V."/>
            <person name="Bowler C."/>
            <person name="Green B."/>
            <person name="Moulton V."/>
            <person name="Van Oosterhout C."/>
            <person name="Grigoriev I."/>
        </authorList>
    </citation>
    <scope>NUCLEOTIDE SEQUENCE [LARGE SCALE GENOMIC DNA]</scope>
    <source>
        <strain evidence="1 2">CCMP1102</strain>
    </source>
</reference>
<evidence type="ECO:0000313" key="1">
    <source>
        <dbReference type="EMBL" id="OEU23587.1"/>
    </source>
</evidence>
<dbReference type="InParanoid" id="A0A1E7FZL1"/>
<proteinExistence type="predicted"/>
<dbReference type="Proteomes" id="UP000095751">
    <property type="component" value="Unassembled WGS sequence"/>
</dbReference>
<sequence>MMMSAAANANSASSRLNSEKQQDHWFLVLDGDIAVINSNHRIEEYIEASKNGYNGDVIHSLRFHNNEVLAYCYLVKNSKFGRDYIRSWAELYPEKYVHQQLGEDDDGRQLLHYGGANSDNGALHWHLLHRLADDGVAGWEECRMAGQAANSSETDVTYSAFVTCFHDVVQQTHCNSYPTSWTARGGGWMAIWMAILGPFLYAAHYQKPSNAHSSCCAFHLST</sequence>
<evidence type="ECO:0000313" key="2">
    <source>
        <dbReference type="Proteomes" id="UP000095751"/>
    </source>
</evidence>
<dbReference type="Gene3D" id="3.90.550.10">
    <property type="entry name" value="Spore Coat Polysaccharide Biosynthesis Protein SpsA, Chain A"/>
    <property type="match status" value="1"/>
</dbReference>
<name>A0A1E7FZL1_9STRA</name>